<dbReference type="GO" id="GO:0006397">
    <property type="term" value="P:mRNA processing"/>
    <property type="evidence" value="ECO:0007669"/>
    <property type="project" value="UniProtKB-UniRule"/>
</dbReference>
<keyword evidence="5 15" id="KW-0963">Cytoplasm</keyword>
<dbReference type="EMBL" id="QGLF01000001">
    <property type="protein sequence ID" value="PWR23581.1"/>
    <property type="molecule type" value="Genomic_DNA"/>
</dbReference>
<dbReference type="Gene3D" id="1.10.1520.10">
    <property type="entry name" value="Ribonuclease III domain"/>
    <property type="match status" value="1"/>
</dbReference>
<feature type="binding site" evidence="15">
    <location>
        <position position="55"/>
    </location>
    <ligand>
        <name>Mg(2+)</name>
        <dbReference type="ChEBI" id="CHEBI:18420"/>
    </ligand>
</feature>
<dbReference type="OrthoDB" id="9805026at2"/>
<comment type="subcellular location">
    <subcellularLocation>
        <location evidence="2 15">Cytoplasm</location>
    </subcellularLocation>
</comment>
<name>A0A317EA46_9PROT</name>
<protein>
    <recommendedName>
        <fullName evidence="15">Ribonuclease 3</fullName>
        <ecNumber evidence="15">3.1.26.3</ecNumber>
    </recommendedName>
    <alternativeName>
        <fullName evidence="15">Ribonuclease III</fullName>
        <shortName evidence="15">RNase III</shortName>
    </alternativeName>
</protein>
<keyword evidence="15" id="KW-0699">rRNA-binding</keyword>
<evidence type="ECO:0000256" key="3">
    <source>
        <dbReference type="ARBA" id="ARBA00010183"/>
    </source>
</evidence>
<feature type="domain" description="RNase III" evidence="17">
    <location>
        <begin position="19"/>
        <end position="142"/>
    </location>
</feature>
<feature type="domain" description="DRBM" evidence="16">
    <location>
        <begin position="167"/>
        <end position="236"/>
    </location>
</feature>
<dbReference type="GO" id="GO:0008033">
    <property type="term" value="P:tRNA processing"/>
    <property type="evidence" value="ECO:0007669"/>
    <property type="project" value="UniProtKB-KW"/>
</dbReference>
<dbReference type="GO" id="GO:0046872">
    <property type="term" value="F:metal ion binding"/>
    <property type="evidence" value="ECO:0007669"/>
    <property type="project" value="UniProtKB-KW"/>
</dbReference>
<gene>
    <name evidence="15 18" type="primary">rnc</name>
    <name evidence="18" type="ORF">DKG75_03160</name>
</gene>
<accession>A0A317EA46</accession>
<evidence type="ECO:0000256" key="11">
    <source>
        <dbReference type="ARBA" id="ARBA00022759"/>
    </source>
</evidence>
<feature type="binding site" evidence="15">
    <location>
        <position position="128"/>
    </location>
    <ligand>
        <name>Mg(2+)</name>
        <dbReference type="ChEBI" id="CHEBI:18420"/>
    </ligand>
</feature>
<dbReference type="AlphaFoldDB" id="A0A317EA46"/>
<dbReference type="PROSITE" id="PS00517">
    <property type="entry name" value="RNASE_3_1"/>
    <property type="match status" value="1"/>
</dbReference>
<dbReference type="FunFam" id="3.30.160.20:FF:000003">
    <property type="entry name" value="Ribonuclease 3"/>
    <property type="match status" value="1"/>
</dbReference>
<evidence type="ECO:0000256" key="8">
    <source>
        <dbReference type="ARBA" id="ARBA00022694"/>
    </source>
</evidence>
<dbReference type="PROSITE" id="PS50137">
    <property type="entry name" value="DS_RBD"/>
    <property type="match status" value="1"/>
</dbReference>
<dbReference type="EC" id="3.1.26.3" evidence="15"/>
<evidence type="ECO:0000256" key="10">
    <source>
        <dbReference type="ARBA" id="ARBA00022723"/>
    </source>
</evidence>
<evidence type="ECO:0000256" key="14">
    <source>
        <dbReference type="ARBA" id="ARBA00022884"/>
    </source>
</evidence>
<keyword evidence="19" id="KW-1185">Reference proteome</keyword>
<dbReference type="InterPro" id="IPR036389">
    <property type="entry name" value="RNase_III_sf"/>
</dbReference>
<dbReference type="Gene3D" id="3.30.160.20">
    <property type="match status" value="1"/>
</dbReference>
<comment type="cofactor">
    <cofactor evidence="15">
        <name>Mg(2+)</name>
        <dbReference type="ChEBI" id="CHEBI:18420"/>
    </cofactor>
</comment>
<comment type="subunit">
    <text evidence="4 15">Homodimer.</text>
</comment>
<feature type="binding site" evidence="15">
    <location>
        <position position="131"/>
    </location>
    <ligand>
        <name>Mg(2+)</name>
        <dbReference type="ChEBI" id="CHEBI:18420"/>
    </ligand>
</feature>
<evidence type="ECO:0000256" key="15">
    <source>
        <dbReference type="HAMAP-Rule" id="MF_00104"/>
    </source>
</evidence>
<dbReference type="GO" id="GO:0019843">
    <property type="term" value="F:rRNA binding"/>
    <property type="evidence" value="ECO:0007669"/>
    <property type="project" value="UniProtKB-KW"/>
</dbReference>
<dbReference type="SUPFAM" id="SSF54768">
    <property type="entry name" value="dsRNA-binding domain-like"/>
    <property type="match status" value="1"/>
</dbReference>
<keyword evidence="6 15" id="KW-0698">rRNA processing</keyword>
<keyword evidence="13 15" id="KW-0460">Magnesium</keyword>
<keyword evidence="11 15" id="KW-0255">Endonuclease</keyword>
<dbReference type="SMART" id="SM00535">
    <property type="entry name" value="RIBOc"/>
    <property type="match status" value="1"/>
</dbReference>
<feature type="active site" evidence="15">
    <location>
        <position position="59"/>
    </location>
</feature>
<keyword evidence="10 15" id="KW-0479">Metal-binding</keyword>
<evidence type="ECO:0000256" key="13">
    <source>
        <dbReference type="ARBA" id="ARBA00022842"/>
    </source>
</evidence>
<keyword evidence="14 15" id="KW-0694">RNA-binding</keyword>
<evidence type="ECO:0000313" key="19">
    <source>
        <dbReference type="Proteomes" id="UP000246077"/>
    </source>
</evidence>
<dbReference type="SMART" id="SM00358">
    <property type="entry name" value="DSRM"/>
    <property type="match status" value="1"/>
</dbReference>
<dbReference type="Pfam" id="PF14622">
    <property type="entry name" value="Ribonucleas_3_3"/>
    <property type="match status" value="1"/>
</dbReference>
<feature type="active site" evidence="15">
    <location>
        <position position="131"/>
    </location>
</feature>
<dbReference type="CDD" id="cd10845">
    <property type="entry name" value="DSRM_RNAse_III_family"/>
    <property type="match status" value="1"/>
</dbReference>
<keyword evidence="8 15" id="KW-0819">tRNA processing</keyword>
<keyword evidence="9 15" id="KW-0540">Nuclease</keyword>
<dbReference type="Pfam" id="PF00035">
    <property type="entry name" value="dsrm"/>
    <property type="match status" value="1"/>
</dbReference>
<evidence type="ECO:0000259" key="17">
    <source>
        <dbReference type="PROSITE" id="PS50142"/>
    </source>
</evidence>
<evidence type="ECO:0000256" key="2">
    <source>
        <dbReference type="ARBA" id="ARBA00004496"/>
    </source>
</evidence>
<dbReference type="InterPro" id="IPR014720">
    <property type="entry name" value="dsRBD_dom"/>
</dbReference>
<evidence type="ECO:0000313" key="18">
    <source>
        <dbReference type="EMBL" id="PWR23581.1"/>
    </source>
</evidence>
<reference evidence="19" key="1">
    <citation type="submission" date="2018-05" db="EMBL/GenBank/DDBJ databases">
        <title>Zavarzinia sp. HR-AS.</title>
        <authorList>
            <person name="Lee Y."/>
            <person name="Jeon C.O."/>
        </authorList>
    </citation>
    <scope>NUCLEOTIDE SEQUENCE [LARGE SCALE GENOMIC DNA]</scope>
    <source>
        <strain evidence="19">DSM 1231</strain>
    </source>
</reference>
<sequence length="238" mass="25458">MVRRDPLRAPAARDPVTAPDSFGQVLGHHFADRNLLLRALTHKSFGAETSNERLEFLGDRVLGMVVAETLYAAHPTWDEGALAVRLNGLVRRETLAQIAGDIGLGRFLRLAKGEEEQGGRAKPAILADAMEAVIAAVFLDGGLPAARGVVARLWVDYFANRVSPPKDAKTALQEWTVAQGLGQPRYETVDRSGPDHAPVFIVAVILPGGETATGEGTSKRNAEQEAAKALITALKAEP</sequence>
<evidence type="ECO:0000256" key="9">
    <source>
        <dbReference type="ARBA" id="ARBA00022722"/>
    </source>
</evidence>
<dbReference type="GO" id="GO:0006364">
    <property type="term" value="P:rRNA processing"/>
    <property type="evidence" value="ECO:0007669"/>
    <property type="project" value="UniProtKB-UniRule"/>
</dbReference>
<dbReference type="GO" id="GO:0005737">
    <property type="term" value="C:cytoplasm"/>
    <property type="evidence" value="ECO:0007669"/>
    <property type="project" value="UniProtKB-SubCell"/>
</dbReference>
<dbReference type="PANTHER" id="PTHR11207">
    <property type="entry name" value="RIBONUCLEASE III"/>
    <property type="match status" value="1"/>
</dbReference>
<evidence type="ECO:0000256" key="4">
    <source>
        <dbReference type="ARBA" id="ARBA00011738"/>
    </source>
</evidence>
<comment type="catalytic activity">
    <reaction evidence="1 15">
        <text>Endonucleolytic cleavage to 5'-phosphomonoester.</text>
        <dbReference type="EC" id="3.1.26.3"/>
    </reaction>
</comment>
<dbReference type="InterPro" id="IPR000999">
    <property type="entry name" value="RNase_III_dom"/>
</dbReference>
<dbReference type="HAMAP" id="MF_00104">
    <property type="entry name" value="RNase_III"/>
    <property type="match status" value="1"/>
</dbReference>
<proteinExistence type="inferred from homology"/>
<comment type="caution">
    <text evidence="18">The sequence shown here is derived from an EMBL/GenBank/DDBJ whole genome shotgun (WGS) entry which is preliminary data.</text>
</comment>
<dbReference type="GO" id="GO:0004525">
    <property type="term" value="F:ribonuclease III activity"/>
    <property type="evidence" value="ECO:0007669"/>
    <property type="project" value="UniProtKB-UniRule"/>
</dbReference>
<dbReference type="PROSITE" id="PS50142">
    <property type="entry name" value="RNASE_3_2"/>
    <property type="match status" value="1"/>
</dbReference>
<dbReference type="GO" id="GO:0010468">
    <property type="term" value="P:regulation of gene expression"/>
    <property type="evidence" value="ECO:0007669"/>
    <property type="project" value="TreeGrafter"/>
</dbReference>
<comment type="similarity">
    <text evidence="3">Belongs to the ribonuclease III family.</text>
</comment>
<keyword evidence="7 15" id="KW-0507">mRNA processing</keyword>
<evidence type="ECO:0000256" key="6">
    <source>
        <dbReference type="ARBA" id="ARBA00022552"/>
    </source>
</evidence>
<dbReference type="PANTHER" id="PTHR11207:SF0">
    <property type="entry name" value="RIBONUCLEASE 3"/>
    <property type="match status" value="1"/>
</dbReference>
<evidence type="ECO:0000256" key="7">
    <source>
        <dbReference type="ARBA" id="ARBA00022664"/>
    </source>
</evidence>
<keyword evidence="12 15" id="KW-0378">Hydrolase</keyword>
<evidence type="ECO:0000256" key="5">
    <source>
        <dbReference type="ARBA" id="ARBA00022490"/>
    </source>
</evidence>
<evidence type="ECO:0000256" key="12">
    <source>
        <dbReference type="ARBA" id="ARBA00022801"/>
    </source>
</evidence>
<dbReference type="CDD" id="cd00593">
    <property type="entry name" value="RIBOc"/>
    <property type="match status" value="1"/>
</dbReference>
<comment type="function">
    <text evidence="15">Digests double-stranded RNA. Involved in the processing of primary rRNA transcript to yield the immediate precursors to the large and small rRNAs (23S and 16S). Processes some mRNAs, and tRNAs when they are encoded in the rRNA operon. Processes pre-crRNA and tracrRNA of type II CRISPR loci if present in the organism.</text>
</comment>
<dbReference type="Proteomes" id="UP000246077">
    <property type="component" value="Unassembled WGS sequence"/>
</dbReference>
<dbReference type="NCBIfam" id="TIGR02191">
    <property type="entry name" value="RNaseIII"/>
    <property type="match status" value="1"/>
</dbReference>
<evidence type="ECO:0000259" key="16">
    <source>
        <dbReference type="PROSITE" id="PS50137"/>
    </source>
</evidence>
<organism evidence="18 19">
    <name type="scientific">Zavarzinia compransoris</name>
    <dbReference type="NCBI Taxonomy" id="1264899"/>
    <lineage>
        <taxon>Bacteria</taxon>
        <taxon>Pseudomonadati</taxon>
        <taxon>Pseudomonadota</taxon>
        <taxon>Alphaproteobacteria</taxon>
        <taxon>Rhodospirillales</taxon>
        <taxon>Zavarziniaceae</taxon>
        <taxon>Zavarzinia</taxon>
    </lineage>
</organism>
<dbReference type="GO" id="GO:0003725">
    <property type="term" value="F:double-stranded RNA binding"/>
    <property type="evidence" value="ECO:0007669"/>
    <property type="project" value="TreeGrafter"/>
</dbReference>
<dbReference type="FunFam" id="1.10.1520.10:FF:000001">
    <property type="entry name" value="Ribonuclease 3"/>
    <property type="match status" value="1"/>
</dbReference>
<dbReference type="InterPro" id="IPR011907">
    <property type="entry name" value="RNase_III"/>
</dbReference>
<dbReference type="SUPFAM" id="SSF69065">
    <property type="entry name" value="RNase III domain-like"/>
    <property type="match status" value="1"/>
</dbReference>
<dbReference type="GO" id="GO:0042802">
    <property type="term" value="F:identical protein binding"/>
    <property type="evidence" value="ECO:0007669"/>
    <property type="project" value="UniProtKB-ARBA"/>
</dbReference>
<evidence type="ECO:0000256" key="1">
    <source>
        <dbReference type="ARBA" id="ARBA00000109"/>
    </source>
</evidence>